<organism evidence="1 2">
    <name type="scientific">Zarea fungicola</name>
    <dbReference type="NCBI Taxonomy" id="93591"/>
    <lineage>
        <taxon>Eukaryota</taxon>
        <taxon>Fungi</taxon>
        <taxon>Dikarya</taxon>
        <taxon>Ascomycota</taxon>
        <taxon>Pezizomycotina</taxon>
        <taxon>Sordariomycetes</taxon>
        <taxon>Hypocreomycetidae</taxon>
        <taxon>Hypocreales</taxon>
        <taxon>Cordycipitaceae</taxon>
        <taxon>Zarea</taxon>
    </lineage>
</organism>
<reference evidence="1" key="1">
    <citation type="submission" date="2022-08" db="EMBL/GenBank/DDBJ databases">
        <title>Genome Sequence of Lecanicillium fungicola.</title>
        <authorList>
            <person name="Buettner E."/>
        </authorList>
    </citation>
    <scope>NUCLEOTIDE SEQUENCE</scope>
    <source>
        <strain evidence="1">Babe33</strain>
    </source>
</reference>
<sequence length="242" mass="26684">MTDVAWYMRRQERFSAKLVLSNSGQRDTKLDCVHTADHASRTQQRASPPASAHPTATPRASKPLAQVIETSAREHIAAGARASTFQTGHGTGTSHVPMTDAIMSGTPPSEASPEDLMSTMNQLKHMIERMRQGKVQEEGQRLSDPHSASQDGAPTATGYDNQSHEMEYLRKEMESCRKEVTAVKQELESFRSVVKQLQGDSDSLTKMTTESLENLRDQLSFLVNSCPLPEEDPFAYPPLPSA</sequence>
<dbReference type="EMBL" id="JANJQO010000102">
    <property type="protein sequence ID" value="KAJ2981952.1"/>
    <property type="molecule type" value="Genomic_DNA"/>
</dbReference>
<evidence type="ECO:0000313" key="2">
    <source>
        <dbReference type="Proteomes" id="UP001143910"/>
    </source>
</evidence>
<proteinExistence type="predicted"/>
<dbReference type="Proteomes" id="UP001143910">
    <property type="component" value="Unassembled WGS sequence"/>
</dbReference>
<accession>A0ACC1NRJ5</accession>
<name>A0ACC1NRJ5_9HYPO</name>
<gene>
    <name evidence="1" type="ORF">NQ176_g1705</name>
</gene>
<evidence type="ECO:0000313" key="1">
    <source>
        <dbReference type="EMBL" id="KAJ2981952.1"/>
    </source>
</evidence>
<comment type="caution">
    <text evidence="1">The sequence shown here is derived from an EMBL/GenBank/DDBJ whole genome shotgun (WGS) entry which is preliminary data.</text>
</comment>
<protein>
    <submittedName>
        <fullName evidence="1">Uncharacterized protein</fullName>
    </submittedName>
</protein>
<keyword evidence="2" id="KW-1185">Reference proteome</keyword>